<evidence type="ECO:0000313" key="9">
    <source>
        <dbReference type="EMBL" id="KAK4260675.1"/>
    </source>
</evidence>
<evidence type="ECO:0008006" key="11">
    <source>
        <dbReference type="Google" id="ProtNLM"/>
    </source>
</evidence>
<name>A0AAE1K007_9FABA</name>
<dbReference type="Pfam" id="PF03215">
    <property type="entry name" value="Rad17"/>
    <property type="match status" value="1"/>
</dbReference>
<evidence type="ECO:0000256" key="4">
    <source>
        <dbReference type="ARBA" id="ARBA00022763"/>
    </source>
</evidence>
<reference evidence="9" key="1">
    <citation type="submission" date="2023-10" db="EMBL/GenBank/DDBJ databases">
        <title>Chromosome-level genome of the transformable northern wattle, Acacia crassicarpa.</title>
        <authorList>
            <person name="Massaro I."/>
            <person name="Sinha N.R."/>
            <person name="Poethig S."/>
            <person name="Leichty A.R."/>
        </authorList>
    </citation>
    <scope>NUCLEOTIDE SEQUENCE</scope>
    <source>
        <strain evidence="9">Acra3RX</strain>
        <tissue evidence="9">Leaf</tissue>
    </source>
</reference>
<dbReference type="EMBL" id="JAWXYG010000010">
    <property type="protein sequence ID" value="KAK4260675.1"/>
    <property type="molecule type" value="Genomic_DNA"/>
</dbReference>
<keyword evidence="4" id="KW-0227">DNA damage</keyword>
<dbReference type="GO" id="GO:0033314">
    <property type="term" value="P:mitotic DNA replication checkpoint signaling"/>
    <property type="evidence" value="ECO:0007669"/>
    <property type="project" value="TreeGrafter"/>
</dbReference>
<evidence type="ECO:0000256" key="6">
    <source>
        <dbReference type="ARBA" id="ARBA00023242"/>
    </source>
</evidence>
<dbReference type="Proteomes" id="UP001293593">
    <property type="component" value="Unassembled WGS sequence"/>
</dbReference>
<comment type="subcellular location">
    <subcellularLocation>
        <location evidence="1">Nucleus</location>
    </subcellularLocation>
</comment>
<dbReference type="GO" id="GO:0006281">
    <property type="term" value="P:DNA repair"/>
    <property type="evidence" value="ECO:0007669"/>
    <property type="project" value="InterPro"/>
</dbReference>
<keyword evidence="10" id="KW-1185">Reference proteome</keyword>
<dbReference type="SUPFAM" id="SSF52540">
    <property type="entry name" value="P-loop containing nucleoside triphosphate hydrolases"/>
    <property type="match status" value="1"/>
</dbReference>
<dbReference type="InterPro" id="IPR004582">
    <property type="entry name" value="Checkpoint_prot_Rad17_Rad24"/>
</dbReference>
<keyword evidence="7" id="KW-0131">Cell cycle</keyword>
<evidence type="ECO:0000256" key="2">
    <source>
        <dbReference type="ARBA" id="ARBA00006168"/>
    </source>
</evidence>
<dbReference type="FunFam" id="3.40.50.300:FF:001661">
    <property type="entry name" value="RAD17 checkpoint clamp loader component"/>
    <property type="match status" value="1"/>
</dbReference>
<evidence type="ECO:0000256" key="8">
    <source>
        <dbReference type="SAM" id="MobiDB-lite"/>
    </source>
</evidence>
<dbReference type="Gene3D" id="3.40.50.300">
    <property type="entry name" value="P-loop containing nucleotide triphosphate hydrolases"/>
    <property type="match status" value="1"/>
</dbReference>
<comment type="similarity">
    <text evidence="2">Belongs to the rad17/RAD24 family.</text>
</comment>
<keyword evidence="3" id="KW-0547">Nucleotide-binding</keyword>
<proteinExistence type="inferred from homology"/>
<evidence type="ECO:0000256" key="1">
    <source>
        <dbReference type="ARBA" id="ARBA00004123"/>
    </source>
</evidence>
<dbReference type="GO" id="GO:0003689">
    <property type="term" value="F:DNA clamp loader activity"/>
    <property type="evidence" value="ECO:0007669"/>
    <property type="project" value="TreeGrafter"/>
</dbReference>
<evidence type="ECO:0000256" key="5">
    <source>
        <dbReference type="ARBA" id="ARBA00022840"/>
    </source>
</evidence>
<protein>
    <recommendedName>
        <fullName evidence="11">Cell cycle checkpoint protein RAD17</fullName>
    </recommendedName>
</protein>
<feature type="region of interest" description="Disordered" evidence="8">
    <location>
        <begin position="1"/>
        <end position="61"/>
    </location>
</feature>
<dbReference type="AlphaFoldDB" id="A0AAE1K007"/>
<sequence length="623" mass="69629">MVMGKRNSVIVLSSDDENDGTTCSLSGSNSYAKSKSRSTSSRRKKKARLSGSRSRSSKDSSKLYEINELGEDFNEVFTGFNVSAGTHRNHSGELWVHKHKPHFLEELAVHKKKVEEVKMWFEKRLKPSQGISSSNVLLITGQAGVGKSAAVHVISSHLGAILCEWNTPTPVIWQEHLHNSSSGTQYISKLDEFETYVERIRKYGLLSTYLNGESKAPIIVLIDDLPTTNGKAAFGRLQDCLHLLVRSTQIPTVIVFTDYGNSDSADHDAQCLEKIQLSLQSAGACKIAFNPITANSIKKALFRICQLEQCNVSAEQVDLIAKASGGDIRHAITSLQFFCLERNQVHSLSLSSNFLSVSREKEKKSSNFLSVSKEKEKKAITLDDGYSLHFSRDETLSLFHALGKFLHNKREFESTTKYEHDTFLIRERFVRLPLKMDVPEKILCHAHVQPGPVADFLHENVLDFMNEEAIDDASIVSSYLGDADILLAKLRGMASRYNEAEGVLPSAAASVAVRGVLFGNSHTLSARWHAVRGPKLWGVERESLYNKNKMLKQRVAEFEGLTSCNASVIATEYIPVSKWIGNRARGEYHESPQLLADDLDMDGIDFDQMILDDQENDDEIEDW</sequence>
<organism evidence="9 10">
    <name type="scientific">Acacia crassicarpa</name>
    <name type="common">northern wattle</name>
    <dbReference type="NCBI Taxonomy" id="499986"/>
    <lineage>
        <taxon>Eukaryota</taxon>
        <taxon>Viridiplantae</taxon>
        <taxon>Streptophyta</taxon>
        <taxon>Embryophyta</taxon>
        <taxon>Tracheophyta</taxon>
        <taxon>Spermatophyta</taxon>
        <taxon>Magnoliopsida</taxon>
        <taxon>eudicotyledons</taxon>
        <taxon>Gunneridae</taxon>
        <taxon>Pentapetalae</taxon>
        <taxon>rosids</taxon>
        <taxon>fabids</taxon>
        <taxon>Fabales</taxon>
        <taxon>Fabaceae</taxon>
        <taxon>Caesalpinioideae</taxon>
        <taxon>mimosoid clade</taxon>
        <taxon>Acacieae</taxon>
        <taxon>Acacia</taxon>
    </lineage>
</organism>
<dbReference type="GO" id="GO:0003682">
    <property type="term" value="F:chromatin binding"/>
    <property type="evidence" value="ECO:0007669"/>
    <property type="project" value="TreeGrafter"/>
</dbReference>
<feature type="compositionally biased region" description="Low complexity" evidence="8">
    <location>
        <begin position="24"/>
        <end position="33"/>
    </location>
</feature>
<dbReference type="CDD" id="cd18140">
    <property type="entry name" value="HLD_clamp_RFC"/>
    <property type="match status" value="1"/>
</dbReference>
<comment type="caution">
    <text evidence="9">The sequence shown here is derived from an EMBL/GenBank/DDBJ whole genome shotgun (WGS) entry which is preliminary data.</text>
</comment>
<dbReference type="PANTHER" id="PTHR12172:SF0">
    <property type="entry name" value="CELL CYCLE CHECKPOINT PROTEIN RAD17"/>
    <property type="match status" value="1"/>
</dbReference>
<dbReference type="Gene3D" id="1.10.8.60">
    <property type="match status" value="1"/>
</dbReference>
<feature type="compositionally biased region" description="Basic residues" evidence="8">
    <location>
        <begin position="34"/>
        <end position="48"/>
    </location>
</feature>
<dbReference type="InterPro" id="IPR047854">
    <property type="entry name" value="RFC_lid"/>
</dbReference>
<evidence type="ECO:0000256" key="7">
    <source>
        <dbReference type="ARBA" id="ARBA00023306"/>
    </source>
</evidence>
<dbReference type="GO" id="GO:0005524">
    <property type="term" value="F:ATP binding"/>
    <property type="evidence" value="ECO:0007669"/>
    <property type="project" value="UniProtKB-KW"/>
</dbReference>
<keyword evidence="5" id="KW-0067">ATP-binding</keyword>
<dbReference type="PANTHER" id="PTHR12172">
    <property type="entry name" value="CELL CYCLE CHECKPOINT PROTEIN RAD17"/>
    <property type="match status" value="1"/>
</dbReference>
<evidence type="ECO:0000313" key="10">
    <source>
        <dbReference type="Proteomes" id="UP001293593"/>
    </source>
</evidence>
<dbReference type="InterPro" id="IPR027417">
    <property type="entry name" value="P-loop_NTPase"/>
</dbReference>
<keyword evidence="6" id="KW-0539">Nucleus</keyword>
<accession>A0AAE1K007</accession>
<dbReference type="GO" id="GO:0000077">
    <property type="term" value="P:DNA damage checkpoint signaling"/>
    <property type="evidence" value="ECO:0007669"/>
    <property type="project" value="TreeGrafter"/>
</dbReference>
<dbReference type="GO" id="GO:0005634">
    <property type="term" value="C:nucleus"/>
    <property type="evidence" value="ECO:0007669"/>
    <property type="project" value="UniProtKB-SubCell"/>
</dbReference>
<gene>
    <name evidence="9" type="ORF">QN277_003759</name>
</gene>
<evidence type="ECO:0000256" key="3">
    <source>
        <dbReference type="ARBA" id="ARBA00022741"/>
    </source>
</evidence>